<evidence type="ECO:0000313" key="1">
    <source>
        <dbReference type="EMBL" id="MPM52818.1"/>
    </source>
</evidence>
<sequence>MDKTDTEVAVFITYLNSRYRNPGIDGLIRDRDMWSEKYYIII</sequence>
<proteinExistence type="predicted"/>
<name>A0A645AJA7_9ZZZZ</name>
<dbReference type="EMBL" id="VSSQ01014039">
    <property type="protein sequence ID" value="MPM52818.1"/>
    <property type="molecule type" value="Genomic_DNA"/>
</dbReference>
<organism evidence="1">
    <name type="scientific">bioreactor metagenome</name>
    <dbReference type="NCBI Taxonomy" id="1076179"/>
    <lineage>
        <taxon>unclassified sequences</taxon>
        <taxon>metagenomes</taxon>
        <taxon>ecological metagenomes</taxon>
    </lineage>
</organism>
<reference evidence="1" key="1">
    <citation type="submission" date="2019-08" db="EMBL/GenBank/DDBJ databases">
        <authorList>
            <person name="Kucharzyk K."/>
            <person name="Murdoch R.W."/>
            <person name="Higgins S."/>
            <person name="Loffler F."/>
        </authorList>
    </citation>
    <scope>NUCLEOTIDE SEQUENCE</scope>
</reference>
<gene>
    <name evidence="1" type="ORF">SDC9_99581</name>
</gene>
<dbReference type="AlphaFoldDB" id="A0A645AJA7"/>
<accession>A0A645AJA7</accession>
<comment type="caution">
    <text evidence="1">The sequence shown here is derived from an EMBL/GenBank/DDBJ whole genome shotgun (WGS) entry which is preliminary data.</text>
</comment>
<protein>
    <submittedName>
        <fullName evidence="1">Uncharacterized protein</fullName>
    </submittedName>
</protein>